<dbReference type="Proteomes" id="UP001386955">
    <property type="component" value="Unassembled WGS sequence"/>
</dbReference>
<sequence length="149" mass="16379">MGRILAGETESTTLHEIVNQHPDITSLINGNNADFMGTKSAPKTVHKDAKTEGSLGPWILAKTKKSKLKAHANTARKGSQNHASSMNHGTSPRGLHNTIPMKQGSCFNNLHQEIETAGKVDGSESVHNDMMRPQHIWEAKCQRDAQKHR</sequence>
<gene>
    <name evidence="2" type="ORF">VNO78_16461</name>
</gene>
<name>A0AAN9SGW1_PSOTE</name>
<evidence type="ECO:0000313" key="3">
    <source>
        <dbReference type="Proteomes" id="UP001386955"/>
    </source>
</evidence>
<dbReference type="AlphaFoldDB" id="A0AAN9SGW1"/>
<keyword evidence="3" id="KW-1185">Reference proteome</keyword>
<feature type="compositionally biased region" description="Polar residues" evidence="1">
    <location>
        <begin position="76"/>
        <end position="90"/>
    </location>
</feature>
<organism evidence="2 3">
    <name type="scientific">Psophocarpus tetragonolobus</name>
    <name type="common">Winged bean</name>
    <name type="synonym">Dolichos tetragonolobus</name>
    <dbReference type="NCBI Taxonomy" id="3891"/>
    <lineage>
        <taxon>Eukaryota</taxon>
        <taxon>Viridiplantae</taxon>
        <taxon>Streptophyta</taxon>
        <taxon>Embryophyta</taxon>
        <taxon>Tracheophyta</taxon>
        <taxon>Spermatophyta</taxon>
        <taxon>Magnoliopsida</taxon>
        <taxon>eudicotyledons</taxon>
        <taxon>Gunneridae</taxon>
        <taxon>Pentapetalae</taxon>
        <taxon>rosids</taxon>
        <taxon>fabids</taxon>
        <taxon>Fabales</taxon>
        <taxon>Fabaceae</taxon>
        <taxon>Papilionoideae</taxon>
        <taxon>50 kb inversion clade</taxon>
        <taxon>NPAAA clade</taxon>
        <taxon>indigoferoid/millettioid clade</taxon>
        <taxon>Phaseoleae</taxon>
        <taxon>Psophocarpus</taxon>
    </lineage>
</organism>
<accession>A0AAN9SGW1</accession>
<dbReference type="EMBL" id="JAYMYS010000004">
    <property type="protein sequence ID" value="KAK7395887.1"/>
    <property type="molecule type" value="Genomic_DNA"/>
</dbReference>
<protein>
    <submittedName>
        <fullName evidence="2">Uncharacterized protein</fullName>
    </submittedName>
</protein>
<reference evidence="2 3" key="1">
    <citation type="submission" date="2024-01" db="EMBL/GenBank/DDBJ databases">
        <title>The genomes of 5 underutilized Papilionoideae crops provide insights into root nodulation and disease resistanc.</title>
        <authorList>
            <person name="Jiang F."/>
        </authorList>
    </citation>
    <scope>NUCLEOTIDE SEQUENCE [LARGE SCALE GENOMIC DNA]</scope>
    <source>
        <strain evidence="2">DUOXIRENSHENG_FW03</strain>
        <tissue evidence="2">Leaves</tissue>
    </source>
</reference>
<evidence type="ECO:0000313" key="2">
    <source>
        <dbReference type="EMBL" id="KAK7395887.1"/>
    </source>
</evidence>
<proteinExistence type="predicted"/>
<evidence type="ECO:0000256" key="1">
    <source>
        <dbReference type="SAM" id="MobiDB-lite"/>
    </source>
</evidence>
<feature type="region of interest" description="Disordered" evidence="1">
    <location>
        <begin position="68"/>
        <end position="98"/>
    </location>
</feature>
<comment type="caution">
    <text evidence="2">The sequence shown here is derived from an EMBL/GenBank/DDBJ whole genome shotgun (WGS) entry which is preliminary data.</text>
</comment>